<gene>
    <name evidence="2" type="ORF">ACFFSY_29610</name>
</gene>
<proteinExistence type="predicted"/>
<feature type="signal peptide" evidence="1">
    <location>
        <begin position="1"/>
        <end position="23"/>
    </location>
</feature>
<accession>A0ABV5KYV9</accession>
<reference evidence="2 3" key="1">
    <citation type="submission" date="2024-09" db="EMBL/GenBank/DDBJ databases">
        <authorList>
            <person name="Sun Q."/>
            <person name="Mori K."/>
        </authorList>
    </citation>
    <scope>NUCLEOTIDE SEQUENCE [LARGE SCALE GENOMIC DNA]</scope>
    <source>
        <strain evidence="2 3">TISTR 2452</strain>
    </source>
</reference>
<feature type="chain" id="PRO_5046909008" evidence="1">
    <location>
        <begin position="24"/>
        <end position="149"/>
    </location>
</feature>
<comment type="caution">
    <text evidence="2">The sequence shown here is derived from an EMBL/GenBank/DDBJ whole genome shotgun (WGS) entry which is preliminary data.</text>
</comment>
<sequence length="149" mass="16666">MKLWRTWLSVPLLLVAVCSPVRSAGSLPEPKPTELFFQSSGGLYWSNAAMDTYWGKIWRSYGFARIERAKPLAPKLVTVHMQSPLGYNYDLSLWEVGKARIQAKRMGIGQIETIEDVPIGDCYTIQVAANLSPGNYSGTSGFVLWVEEH</sequence>
<dbReference type="Proteomes" id="UP001589747">
    <property type="component" value="Unassembled WGS sequence"/>
</dbReference>
<name>A0ABV5KYV9_9BACL</name>
<protein>
    <submittedName>
        <fullName evidence="2">Uncharacterized protein</fullName>
    </submittedName>
</protein>
<evidence type="ECO:0000313" key="2">
    <source>
        <dbReference type="EMBL" id="MFB9330120.1"/>
    </source>
</evidence>
<evidence type="ECO:0000313" key="3">
    <source>
        <dbReference type="Proteomes" id="UP001589747"/>
    </source>
</evidence>
<dbReference type="RefSeq" id="WP_377501006.1">
    <property type="nucleotide sequence ID" value="NZ_JBHMDO010000047.1"/>
</dbReference>
<organism evidence="2 3">
    <name type="scientific">Paenibacillus aurantiacus</name>
    <dbReference type="NCBI Taxonomy" id="1936118"/>
    <lineage>
        <taxon>Bacteria</taxon>
        <taxon>Bacillati</taxon>
        <taxon>Bacillota</taxon>
        <taxon>Bacilli</taxon>
        <taxon>Bacillales</taxon>
        <taxon>Paenibacillaceae</taxon>
        <taxon>Paenibacillus</taxon>
    </lineage>
</organism>
<dbReference type="EMBL" id="JBHMDO010000047">
    <property type="protein sequence ID" value="MFB9330120.1"/>
    <property type="molecule type" value="Genomic_DNA"/>
</dbReference>
<evidence type="ECO:0000256" key="1">
    <source>
        <dbReference type="SAM" id="SignalP"/>
    </source>
</evidence>
<keyword evidence="3" id="KW-1185">Reference proteome</keyword>
<keyword evidence="1" id="KW-0732">Signal</keyword>